<protein>
    <submittedName>
        <fullName evidence="1">Uncharacterized protein</fullName>
    </submittedName>
</protein>
<keyword evidence="2" id="KW-1185">Reference proteome</keyword>
<reference evidence="1" key="1">
    <citation type="submission" date="2020-07" db="EMBL/GenBank/DDBJ databases">
        <title>Ethylene signaling mediates host invasion by parasitic plants.</title>
        <authorList>
            <person name="Yoshida S."/>
        </authorList>
    </citation>
    <scope>NUCLEOTIDE SEQUENCE</scope>
    <source>
        <strain evidence="1">Okayama</strain>
    </source>
</reference>
<name>A0A830BWH7_9LAMI</name>
<sequence length="104" mass="11802">MYSHWLNNSNSIILNLDMEKKKILGGAVLAILLFTLSVDCAVINYDPHYTPPPRECKLRLPMPPPPGCNESYCKEQCAGRYTHFTSYCDAKKAYCYCIFIGLCD</sequence>
<comment type="caution">
    <text evidence="1">The sequence shown here is derived from an EMBL/GenBank/DDBJ whole genome shotgun (WGS) entry which is preliminary data.</text>
</comment>
<accession>A0A830BWH7</accession>
<evidence type="ECO:0000313" key="2">
    <source>
        <dbReference type="Proteomes" id="UP000653305"/>
    </source>
</evidence>
<organism evidence="1 2">
    <name type="scientific">Phtheirospermum japonicum</name>
    <dbReference type="NCBI Taxonomy" id="374723"/>
    <lineage>
        <taxon>Eukaryota</taxon>
        <taxon>Viridiplantae</taxon>
        <taxon>Streptophyta</taxon>
        <taxon>Embryophyta</taxon>
        <taxon>Tracheophyta</taxon>
        <taxon>Spermatophyta</taxon>
        <taxon>Magnoliopsida</taxon>
        <taxon>eudicotyledons</taxon>
        <taxon>Gunneridae</taxon>
        <taxon>Pentapetalae</taxon>
        <taxon>asterids</taxon>
        <taxon>lamiids</taxon>
        <taxon>Lamiales</taxon>
        <taxon>Orobanchaceae</taxon>
        <taxon>Orobanchaceae incertae sedis</taxon>
        <taxon>Phtheirospermum</taxon>
    </lineage>
</organism>
<gene>
    <name evidence="1" type="ORF">PHJA_001385900</name>
</gene>
<dbReference type="EMBL" id="BMAC01000278">
    <property type="protein sequence ID" value="GFP92417.1"/>
    <property type="molecule type" value="Genomic_DNA"/>
</dbReference>
<dbReference type="Proteomes" id="UP000653305">
    <property type="component" value="Unassembled WGS sequence"/>
</dbReference>
<evidence type="ECO:0000313" key="1">
    <source>
        <dbReference type="EMBL" id="GFP92417.1"/>
    </source>
</evidence>
<dbReference type="AlphaFoldDB" id="A0A830BWH7"/>
<proteinExistence type="predicted"/>